<dbReference type="InterPro" id="IPR029045">
    <property type="entry name" value="ClpP/crotonase-like_dom_sf"/>
</dbReference>
<dbReference type="Gene3D" id="3.90.226.10">
    <property type="entry name" value="2-enoyl-CoA Hydratase, Chain A, domain 1"/>
    <property type="match status" value="1"/>
</dbReference>
<evidence type="ECO:0000313" key="4">
    <source>
        <dbReference type="Proteomes" id="UP001230915"/>
    </source>
</evidence>
<protein>
    <submittedName>
        <fullName evidence="3">S41 family peptidase</fullName>
    </submittedName>
</protein>
<reference evidence="3 4" key="1">
    <citation type="submission" date="2023-08" db="EMBL/GenBank/DDBJ databases">
        <title>Mesonia sp. MT50, isolated from deep-sea sediment of the Mariana Trench.</title>
        <authorList>
            <person name="Fu H."/>
        </authorList>
    </citation>
    <scope>NUCLEOTIDE SEQUENCE [LARGE SCALE GENOMIC DNA]</scope>
    <source>
        <strain evidence="3 4">MT50</strain>
    </source>
</reference>
<name>A0ABU1A2X4_9FLAO</name>
<accession>A0ABU1A2X4</accession>
<gene>
    <name evidence="3" type="ORF">RBU60_10785</name>
</gene>
<dbReference type="SUPFAM" id="SSF52096">
    <property type="entry name" value="ClpP/crotonase"/>
    <property type="match status" value="1"/>
</dbReference>
<dbReference type="Pfam" id="PF03572">
    <property type="entry name" value="Peptidase_S41"/>
    <property type="match status" value="1"/>
</dbReference>
<proteinExistence type="predicted"/>
<feature type="signal peptide" evidence="1">
    <location>
        <begin position="1"/>
        <end position="19"/>
    </location>
</feature>
<dbReference type="SMART" id="SM00245">
    <property type="entry name" value="TSPc"/>
    <property type="match status" value="1"/>
</dbReference>
<dbReference type="Proteomes" id="UP001230915">
    <property type="component" value="Unassembled WGS sequence"/>
</dbReference>
<evidence type="ECO:0000259" key="2">
    <source>
        <dbReference type="SMART" id="SM00245"/>
    </source>
</evidence>
<feature type="chain" id="PRO_5045212494" evidence="1">
    <location>
        <begin position="20"/>
        <end position="340"/>
    </location>
</feature>
<dbReference type="PANTHER" id="PTHR11261:SF3">
    <property type="entry name" value="RETINOL-BINDING PROTEIN 3"/>
    <property type="match status" value="1"/>
</dbReference>
<comment type="caution">
    <text evidence="3">The sequence shown here is derived from an EMBL/GenBank/DDBJ whole genome shotgun (WGS) entry which is preliminary data.</text>
</comment>
<sequence length="340" mass="39399">MKKISIIIFVLTFTYSAKAQELSTSQDSIGVFYDKLFSVMKKEYLYKEEVNWKEIEPKIRENLTPYSDFQSSLQEITTLFDFAKADHSAVYYKDDRFSGTPDGPTEKDFSDQWLKKFATQPVFEVKVLDHQFGYILMPGMRSEKNIHEQSQLMYDEINKIKSSENLKGWIIDLRFNTGGDIWPMLLPLYDFLGNNVVWGEMDIHKNQINKIKLKKGKYKSNSKTVSYINPKGELLDHTKVAVITNIATGSSGEITALAFKGRENTIFIGEKTNGKTTTNYRRNLPFGAYMTLTMGYDCDRNEKFYEYIIPDIHIVKQDNFENLLLDKNIQEAIKFISITE</sequence>
<feature type="domain" description="Tail specific protease" evidence="2">
    <location>
        <begin position="102"/>
        <end position="315"/>
    </location>
</feature>
<organism evidence="3 4">
    <name type="scientific">Mesonia profundi</name>
    <dbReference type="NCBI Taxonomy" id="3070998"/>
    <lineage>
        <taxon>Bacteria</taxon>
        <taxon>Pseudomonadati</taxon>
        <taxon>Bacteroidota</taxon>
        <taxon>Flavobacteriia</taxon>
        <taxon>Flavobacteriales</taxon>
        <taxon>Flavobacteriaceae</taxon>
        <taxon>Mesonia</taxon>
    </lineage>
</organism>
<keyword evidence="1" id="KW-0732">Signal</keyword>
<dbReference type="InterPro" id="IPR005151">
    <property type="entry name" value="Tail-specific_protease"/>
</dbReference>
<evidence type="ECO:0000256" key="1">
    <source>
        <dbReference type="SAM" id="SignalP"/>
    </source>
</evidence>
<dbReference type="EMBL" id="JAVHUL010000030">
    <property type="protein sequence ID" value="MDQ7918063.1"/>
    <property type="molecule type" value="Genomic_DNA"/>
</dbReference>
<dbReference type="RefSeq" id="WP_308865006.1">
    <property type="nucleotide sequence ID" value="NZ_JAVHUL010000030.1"/>
</dbReference>
<dbReference type="PANTHER" id="PTHR11261">
    <property type="entry name" value="INTERPHOTORECEPTOR RETINOID-BINDING PROTEIN"/>
    <property type="match status" value="1"/>
</dbReference>
<evidence type="ECO:0000313" key="3">
    <source>
        <dbReference type="EMBL" id="MDQ7918063.1"/>
    </source>
</evidence>
<keyword evidence="4" id="KW-1185">Reference proteome</keyword>